<name>A0ABU1JB95_9MICC</name>
<evidence type="ECO:0000256" key="3">
    <source>
        <dbReference type="ARBA" id="ARBA00023163"/>
    </source>
</evidence>
<dbReference type="Proteomes" id="UP001185069">
    <property type="component" value="Unassembled WGS sequence"/>
</dbReference>
<dbReference type="InterPro" id="IPR039422">
    <property type="entry name" value="MarR/SlyA-like"/>
</dbReference>
<comment type="caution">
    <text evidence="5">The sequence shown here is derived from an EMBL/GenBank/DDBJ whole genome shotgun (WGS) entry which is preliminary data.</text>
</comment>
<dbReference type="SUPFAM" id="SSF46785">
    <property type="entry name" value="Winged helix' DNA-binding domain"/>
    <property type="match status" value="1"/>
</dbReference>
<evidence type="ECO:0000256" key="2">
    <source>
        <dbReference type="ARBA" id="ARBA00023125"/>
    </source>
</evidence>
<sequence length="157" mass="17349">MESADLIGTRLKQVQDLLDGGLAELYSDLGLPGFRPRYTPVLKVLEARDGQPIRDLATAVGVSHSAMSQTVAQLLRDGLVRSEKGTDARSRIVRLTPAAWEIMPVLEREWRMTSILARELEAEMSVPLSRVLDEVLALLDAKPYRERAAAALARIES</sequence>
<dbReference type="EMBL" id="JAVDQF010000001">
    <property type="protein sequence ID" value="MDR6269653.1"/>
    <property type="molecule type" value="Genomic_DNA"/>
</dbReference>
<feature type="domain" description="HTH marR-type" evidence="4">
    <location>
        <begin position="24"/>
        <end position="124"/>
    </location>
</feature>
<proteinExistence type="predicted"/>
<evidence type="ECO:0000313" key="5">
    <source>
        <dbReference type="EMBL" id="MDR6269653.1"/>
    </source>
</evidence>
<dbReference type="GO" id="GO:0003677">
    <property type="term" value="F:DNA binding"/>
    <property type="evidence" value="ECO:0007669"/>
    <property type="project" value="UniProtKB-KW"/>
</dbReference>
<evidence type="ECO:0000259" key="4">
    <source>
        <dbReference type="SMART" id="SM00347"/>
    </source>
</evidence>
<keyword evidence="1" id="KW-0805">Transcription regulation</keyword>
<evidence type="ECO:0000256" key="1">
    <source>
        <dbReference type="ARBA" id="ARBA00023015"/>
    </source>
</evidence>
<dbReference type="PANTHER" id="PTHR33164">
    <property type="entry name" value="TRANSCRIPTIONAL REGULATOR, MARR FAMILY"/>
    <property type="match status" value="1"/>
</dbReference>
<dbReference type="SMART" id="SM00347">
    <property type="entry name" value="HTH_MARR"/>
    <property type="match status" value="1"/>
</dbReference>
<keyword evidence="6" id="KW-1185">Reference proteome</keyword>
<dbReference type="InterPro" id="IPR036390">
    <property type="entry name" value="WH_DNA-bd_sf"/>
</dbReference>
<protein>
    <submittedName>
        <fullName evidence="5">DNA-binding MarR family transcriptional regulator</fullName>
    </submittedName>
</protein>
<accession>A0ABU1JB95</accession>
<dbReference type="Pfam" id="PF12802">
    <property type="entry name" value="MarR_2"/>
    <property type="match status" value="1"/>
</dbReference>
<keyword evidence="3" id="KW-0804">Transcription</keyword>
<evidence type="ECO:0000313" key="6">
    <source>
        <dbReference type="Proteomes" id="UP001185069"/>
    </source>
</evidence>
<keyword evidence="2 5" id="KW-0238">DNA-binding</keyword>
<reference evidence="5 6" key="1">
    <citation type="submission" date="2023-07" db="EMBL/GenBank/DDBJ databases">
        <title>Sequencing the genomes of 1000 actinobacteria strains.</title>
        <authorList>
            <person name="Klenk H.-P."/>
        </authorList>
    </citation>
    <scope>NUCLEOTIDE SEQUENCE [LARGE SCALE GENOMIC DNA]</scope>
    <source>
        <strain evidence="5 6">DSM 14555</strain>
    </source>
</reference>
<dbReference type="InterPro" id="IPR036388">
    <property type="entry name" value="WH-like_DNA-bd_sf"/>
</dbReference>
<organism evidence="5 6">
    <name type="scientific">Arthrobacter russicus</name>
    <dbReference type="NCBI Taxonomy" id="172040"/>
    <lineage>
        <taxon>Bacteria</taxon>
        <taxon>Bacillati</taxon>
        <taxon>Actinomycetota</taxon>
        <taxon>Actinomycetes</taxon>
        <taxon>Micrococcales</taxon>
        <taxon>Micrococcaceae</taxon>
        <taxon>Arthrobacter</taxon>
    </lineage>
</organism>
<gene>
    <name evidence="5" type="ORF">JOE69_001891</name>
</gene>
<dbReference type="InterPro" id="IPR000835">
    <property type="entry name" value="HTH_MarR-typ"/>
</dbReference>
<dbReference type="RefSeq" id="WP_309798141.1">
    <property type="nucleotide sequence ID" value="NZ_BAAAHY010000005.1"/>
</dbReference>
<dbReference type="PANTHER" id="PTHR33164:SF64">
    <property type="entry name" value="TRANSCRIPTIONAL REGULATOR SLYA"/>
    <property type="match status" value="1"/>
</dbReference>
<dbReference type="Gene3D" id="1.10.10.10">
    <property type="entry name" value="Winged helix-like DNA-binding domain superfamily/Winged helix DNA-binding domain"/>
    <property type="match status" value="1"/>
</dbReference>